<dbReference type="InterPro" id="IPR029063">
    <property type="entry name" value="SAM-dependent_MTases_sf"/>
</dbReference>
<dbReference type="STRING" id="229535.A0A0M9WFW6"/>
<keyword evidence="1" id="KW-0547">Nucleotide-binding</keyword>
<gene>
    <name evidence="4" type="ORF">ACN38_g5947</name>
</gene>
<reference evidence="4 5" key="1">
    <citation type="submission" date="2015-08" db="EMBL/GenBank/DDBJ databases">
        <title>Genome sequencing of Penicillium nordicum.</title>
        <authorList>
            <person name="Nguyen H.D."/>
            <person name="Seifert K.A."/>
        </authorList>
    </citation>
    <scope>NUCLEOTIDE SEQUENCE [LARGE SCALE GENOMIC DNA]</scope>
    <source>
        <strain evidence="4 5">DAOMC 185683</strain>
    </source>
</reference>
<evidence type="ECO:0000259" key="3">
    <source>
        <dbReference type="Pfam" id="PF13649"/>
    </source>
</evidence>
<dbReference type="EMBL" id="LHQQ01000088">
    <property type="protein sequence ID" value="KOS43143.1"/>
    <property type="molecule type" value="Genomic_DNA"/>
</dbReference>
<evidence type="ECO:0000256" key="1">
    <source>
        <dbReference type="PROSITE-ProRule" id="PRU10141"/>
    </source>
</evidence>
<dbReference type="PROSITE" id="PS00107">
    <property type="entry name" value="PROTEIN_KINASE_ATP"/>
    <property type="match status" value="1"/>
</dbReference>
<dbReference type="InterPro" id="IPR017441">
    <property type="entry name" value="Protein_kinase_ATP_BS"/>
</dbReference>
<dbReference type="AlphaFoldDB" id="A0A0M9WFW6"/>
<evidence type="ECO:0000313" key="4">
    <source>
        <dbReference type="EMBL" id="KOS43143.1"/>
    </source>
</evidence>
<accession>A0A0M9WFW6</accession>
<dbReference type="SUPFAM" id="SSF53335">
    <property type="entry name" value="S-adenosyl-L-methionine-dependent methyltransferases"/>
    <property type="match status" value="1"/>
</dbReference>
<comment type="caution">
    <text evidence="4">The sequence shown here is derived from an EMBL/GenBank/DDBJ whole genome shotgun (WGS) entry which is preliminary data.</text>
</comment>
<keyword evidence="1" id="KW-0067">ATP-binding</keyword>
<dbReference type="Gene3D" id="3.40.50.150">
    <property type="entry name" value="Vaccinia Virus protein VP39"/>
    <property type="match status" value="1"/>
</dbReference>
<evidence type="ECO:0000313" key="5">
    <source>
        <dbReference type="Proteomes" id="UP000037696"/>
    </source>
</evidence>
<evidence type="ECO:0000256" key="2">
    <source>
        <dbReference type="SAM" id="MobiDB-lite"/>
    </source>
</evidence>
<organism evidence="4 5">
    <name type="scientific">Penicillium nordicum</name>
    <dbReference type="NCBI Taxonomy" id="229535"/>
    <lineage>
        <taxon>Eukaryota</taxon>
        <taxon>Fungi</taxon>
        <taxon>Dikarya</taxon>
        <taxon>Ascomycota</taxon>
        <taxon>Pezizomycotina</taxon>
        <taxon>Eurotiomycetes</taxon>
        <taxon>Eurotiomycetidae</taxon>
        <taxon>Eurotiales</taxon>
        <taxon>Aspergillaceae</taxon>
        <taxon>Penicillium</taxon>
    </lineage>
</organism>
<dbReference type="Proteomes" id="UP000037696">
    <property type="component" value="Unassembled WGS sequence"/>
</dbReference>
<keyword evidence="5" id="KW-1185">Reference proteome</keyword>
<dbReference type="GO" id="GO:0005524">
    <property type="term" value="F:ATP binding"/>
    <property type="evidence" value="ECO:0007669"/>
    <property type="project" value="UniProtKB-UniRule"/>
</dbReference>
<feature type="binding site" evidence="1">
    <location>
        <position position="327"/>
    </location>
    <ligand>
        <name>ATP</name>
        <dbReference type="ChEBI" id="CHEBI:30616"/>
    </ligand>
</feature>
<feature type="domain" description="Methyltransferase" evidence="3">
    <location>
        <begin position="134"/>
        <end position="193"/>
    </location>
</feature>
<dbReference type="OrthoDB" id="66144at2759"/>
<name>A0A0M9WFW6_9EURO</name>
<sequence length="342" mass="37194">MSQCSTDSVIYFKSDVQSGESLVLAWNTSSIYPRKPTEIQSRSTVQSSPKMTTIQGLLATKPSGRSQQMQYIDTIEAYDKWADIYDTDGNFLQRLDTIGMRTLLPQFIDRVSKRFQPSPPQTESEAKTTRPSLVDLGCGTGRNTIQLLSTLSTDNKATSFSVIGLDASRKMLDVARATTCEYVSKSATQTDVELGILDLLQPELSKTQLPSSLCESGAVGVISTLVLEHIPLERFFAAAAGIMRSGAYLLVTNMHAEMGMRSQAGFTDERGVKVRPTSYCHAIPDVLDAAVQAGFEVEEVVGAGSGGVVVRGVDEELGDVLGARAKKWVGVRVWFGVCFVKR</sequence>
<dbReference type="CDD" id="cd02440">
    <property type="entry name" value="AdoMet_MTases"/>
    <property type="match status" value="1"/>
</dbReference>
<proteinExistence type="predicted"/>
<feature type="region of interest" description="Disordered" evidence="2">
    <location>
        <begin position="114"/>
        <end position="133"/>
    </location>
</feature>
<protein>
    <recommendedName>
        <fullName evidence="3">Methyltransferase domain-containing protein</fullName>
    </recommendedName>
</protein>
<dbReference type="InterPro" id="IPR041698">
    <property type="entry name" value="Methyltransf_25"/>
</dbReference>
<dbReference type="Pfam" id="PF13649">
    <property type="entry name" value="Methyltransf_25"/>
    <property type="match status" value="1"/>
</dbReference>